<dbReference type="PANTHER" id="PTHR33823">
    <property type="entry name" value="RNA POLYMERASE-BINDING TRANSCRIPTION FACTOR DKSA-RELATED"/>
    <property type="match status" value="1"/>
</dbReference>
<name>A0LA91_MAGMM</name>
<evidence type="ECO:0000256" key="4">
    <source>
        <dbReference type="PROSITE-ProRule" id="PRU00510"/>
    </source>
</evidence>
<dbReference type="PANTHER" id="PTHR33823:SF4">
    <property type="entry name" value="GENERAL STRESS PROTEIN 16O"/>
    <property type="match status" value="1"/>
</dbReference>
<proteinExistence type="predicted"/>
<evidence type="ECO:0000313" key="7">
    <source>
        <dbReference type="Proteomes" id="UP000002586"/>
    </source>
</evidence>
<evidence type="ECO:0000256" key="2">
    <source>
        <dbReference type="ARBA" id="ARBA00022771"/>
    </source>
</evidence>
<protein>
    <submittedName>
        <fullName evidence="6">Transcriptional regulator, TraR/DksA family</fullName>
    </submittedName>
</protein>
<evidence type="ECO:0000259" key="5">
    <source>
        <dbReference type="Pfam" id="PF01258"/>
    </source>
</evidence>
<keyword evidence="1" id="KW-0479">Metal-binding</keyword>
<accession>A0LA91</accession>
<dbReference type="GO" id="GO:0008270">
    <property type="term" value="F:zinc ion binding"/>
    <property type="evidence" value="ECO:0007669"/>
    <property type="project" value="UniProtKB-KW"/>
</dbReference>
<dbReference type="PROSITE" id="PS51128">
    <property type="entry name" value="ZF_DKSA_2"/>
    <property type="match status" value="1"/>
</dbReference>
<dbReference type="AlphaFoldDB" id="A0LA91"/>
<dbReference type="RefSeq" id="WP_011714004.1">
    <property type="nucleotide sequence ID" value="NC_008576.1"/>
</dbReference>
<evidence type="ECO:0000256" key="3">
    <source>
        <dbReference type="ARBA" id="ARBA00022833"/>
    </source>
</evidence>
<evidence type="ECO:0000256" key="1">
    <source>
        <dbReference type="ARBA" id="ARBA00022723"/>
    </source>
</evidence>
<keyword evidence="3" id="KW-0862">Zinc</keyword>
<dbReference type="Proteomes" id="UP000002586">
    <property type="component" value="Chromosome"/>
</dbReference>
<feature type="domain" description="Zinc finger DksA/TraR C4-type" evidence="5">
    <location>
        <begin position="83"/>
        <end position="117"/>
    </location>
</feature>
<dbReference type="Pfam" id="PF01258">
    <property type="entry name" value="zf-dskA_traR"/>
    <property type="match status" value="1"/>
</dbReference>
<dbReference type="SUPFAM" id="SSF57716">
    <property type="entry name" value="Glucocorticoid receptor-like (DNA-binding domain)"/>
    <property type="match status" value="1"/>
</dbReference>
<evidence type="ECO:0000313" key="6">
    <source>
        <dbReference type="EMBL" id="ABK44884.1"/>
    </source>
</evidence>
<organism evidence="6 7">
    <name type="scientific">Magnetococcus marinus (strain ATCC BAA-1437 / JCM 17883 / MC-1)</name>
    <dbReference type="NCBI Taxonomy" id="156889"/>
    <lineage>
        <taxon>Bacteria</taxon>
        <taxon>Pseudomonadati</taxon>
        <taxon>Pseudomonadota</taxon>
        <taxon>Magnetococcia</taxon>
        <taxon>Magnetococcales</taxon>
        <taxon>Magnetococcaceae</taxon>
        <taxon>Magnetococcus</taxon>
    </lineage>
</organism>
<dbReference type="eggNOG" id="COG1734">
    <property type="taxonomic scope" value="Bacteria"/>
</dbReference>
<dbReference type="STRING" id="156889.Mmc1_2384"/>
<reference evidence="7" key="1">
    <citation type="journal article" date="2009" name="Appl. Environ. Microbiol.">
        <title>Complete genome sequence of the chemolithoautotrophic marine magnetotactic coccus strain MC-1.</title>
        <authorList>
            <person name="Schubbe S."/>
            <person name="Williams T.J."/>
            <person name="Xie G."/>
            <person name="Kiss H.E."/>
            <person name="Brettin T.S."/>
            <person name="Martinez D."/>
            <person name="Ross C.A."/>
            <person name="Schuler D."/>
            <person name="Cox B.L."/>
            <person name="Nealson K.H."/>
            <person name="Bazylinski D.A."/>
        </authorList>
    </citation>
    <scope>NUCLEOTIDE SEQUENCE [LARGE SCALE GENOMIC DNA]</scope>
    <source>
        <strain evidence="7">ATCC BAA-1437 / JCM 17883 / MC-1</strain>
    </source>
</reference>
<dbReference type="HOGENOM" id="CLU_043144_3_3_5"/>
<dbReference type="InterPro" id="IPR000962">
    <property type="entry name" value="Znf_DskA_TraR"/>
</dbReference>
<keyword evidence="7" id="KW-1185">Reference proteome</keyword>
<dbReference type="Gene3D" id="1.20.120.910">
    <property type="entry name" value="DksA, coiled-coil domain"/>
    <property type="match status" value="1"/>
</dbReference>
<dbReference type="KEGG" id="mgm:Mmc1_2384"/>
<feature type="zinc finger region" description="dksA C4-type" evidence="4">
    <location>
        <begin position="88"/>
        <end position="112"/>
    </location>
</feature>
<reference evidence="6 7" key="2">
    <citation type="journal article" date="2012" name="Int. J. Syst. Evol. Microbiol.">
        <title>Magnetococcus marinus gen. nov., sp. nov., a marine, magnetotactic bacterium that represents a novel lineage (Magnetococcaceae fam. nov.; Magnetococcales ord. nov.) at the base of the Alphaproteobacteria.</title>
        <authorList>
            <person name="Bazylinski D.A."/>
            <person name="Williams T.J."/>
            <person name="Lefevre C.T."/>
            <person name="Berg R.J."/>
            <person name="Zhang C.L."/>
            <person name="Bowser S.S."/>
            <person name="Dean A.J."/>
            <person name="Beveridge T.J."/>
        </authorList>
    </citation>
    <scope>NUCLEOTIDE SEQUENCE [LARGE SCALE GENOMIC DNA]</scope>
    <source>
        <strain evidence="7">ATCC BAA-1437 / JCM 17883 / MC-1</strain>
    </source>
</reference>
<keyword evidence="2" id="KW-0863">Zinc-finger</keyword>
<dbReference type="EMBL" id="CP000471">
    <property type="protein sequence ID" value="ABK44884.1"/>
    <property type="molecule type" value="Genomic_DNA"/>
</dbReference>
<sequence length="119" mass="13214">MEEAMEEDREPYQAQLLSRRDELLADAASASESQQAVELDQTRVGRLSRMDALQMQAMAKESGLRRQQELRRIDAALVRLTDGSFGECLVCGGQIAPQRLQWDPSVATCIGCASRAESR</sequence>
<gene>
    <name evidence="6" type="ordered locus">Mmc1_2384</name>
</gene>